<dbReference type="EMBL" id="MNCJ02000317">
    <property type="protein sequence ID" value="KAF5818650.1"/>
    <property type="molecule type" value="Genomic_DNA"/>
</dbReference>
<proteinExistence type="predicted"/>
<keyword evidence="2" id="KW-1185">Reference proteome</keyword>
<dbReference type="Proteomes" id="UP000215914">
    <property type="component" value="Unassembled WGS sequence"/>
</dbReference>
<evidence type="ECO:0000313" key="2">
    <source>
        <dbReference type="Proteomes" id="UP000215914"/>
    </source>
</evidence>
<dbReference type="AlphaFoldDB" id="A0A9K3JQB3"/>
<dbReference type="Gramene" id="mRNA:HanXRQr2_Chr02g0068481">
    <property type="protein sequence ID" value="CDS:HanXRQr2_Chr02g0068481.1"/>
    <property type="gene ID" value="HanXRQr2_Chr02g0068481"/>
</dbReference>
<protein>
    <submittedName>
        <fullName evidence="1">Uncharacterized protein</fullName>
    </submittedName>
</protein>
<evidence type="ECO:0000313" key="1">
    <source>
        <dbReference type="EMBL" id="KAF5818650.1"/>
    </source>
</evidence>
<sequence>MGSNLLVLNIPMVLKTMSPSGGPRSKHEMRGTILTVYRILYKPMPSPHFNSHFGSINSKLKLILHT</sequence>
<gene>
    <name evidence="1" type="ORF">HanXRQr2_Chr02g0068481</name>
</gene>
<reference evidence="1" key="1">
    <citation type="journal article" date="2017" name="Nature">
        <title>The sunflower genome provides insights into oil metabolism, flowering and Asterid evolution.</title>
        <authorList>
            <person name="Badouin H."/>
            <person name="Gouzy J."/>
            <person name="Grassa C.J."/>
            <person name="Murat F."/>
            <person name="Staton S.E."/>
            <person name="Cottret L."/>
            <person name="Lelandais-Briere C."/>
            <person name="Owens G.L."/>
            <person name="Carrere S."/>
            <person name="Mayjonade B."/>
            <person name="Legrand L."/>
            <person name="Gill N."/>
            <person name="Kane N.C."/>
            <person name="Bowers J.E."/>
            <person name="Hubner S."/>
            <person name="Bellec A."/>
            <person name="Berard A."/>
            <person name="Berges H."/>
            <person name="Blanchet N."/>
            <person name="Boniface M.C."/>
            <person name="Brunel D."/>
            <person name="Catrice O."/>
            <person name="Chaidir N."/>
            <person name="Claudel C."/>
            <person name="Donnadieu C."/>
            <person name="Faraut T."/>
            <person name="Fievet G."/>
            <person name="Helmstetter N."/>
            <person name="King M."/>
            <person name="Knapp S.J."/>
            <person name="Lai Z."/>
            <person name="Le Paslier M.C."/>
            <person name="Lippi Y."/>
            <person name="Lorenzon L."/>
            <person name="Mandel J.R."/>
            <person name="Marage G."/>
            <person name="Marchand G."/>
            <person name="Marquand E."/>
            <person name="Bret-Mestries E."/>
            <person name="Morien E."/>
            <person name="Nambeesan S."/>
            <person name="Nguyen T."/>
            <person name="Pegot-Espagnet P."/>
            <person name="Pouilly N."/>
            <person name="Raftis F."/>
            <person name="Sallet E."/>
            <person name="Schiex T."/>
            <person name="Thomas J."/>
            <person name="Vandecasteele C."/>
            <person name="Vares D."/>
            <person name="Vear F."/>
            <person name="Vautrin S."/>
            <person name="Crespi M."/>
            <person name="Mangin B."/>
            <person name="Burke J.M."/>
            <person name="Salse J."/>
            <person name="Munos S."/>
            <person name="Vincourt P."/>
            <person name="Rieseberg L.H."/>
            <person name="Langlade N.B."/>
        </authorList>
    </citation>
    <scope>NUCLEOTIDE SEQUENCE</scope>
    <source>
        <tissue evidence="1">Leaves</tissue>
    </source>
</reference>
<organism evidence="1 2">
    <name type="scientific">Helianthus annuus</name>
    <name type="common">Common sunflower</name>
    <dbReference type="NCBI Taxonomy" id="4232"/>
    <lineage>
        <taxon>Eukaryota</taxon>
        <taxon>Viridiplantae</taxon>
        <taxon>Streptophyta</taxon>
        <taxon>Embryophyta</taxon>
        <taxon>Tracheophyta</taxon>
        <taxon>Spermatophyta</taxon>
        <taxon>Magnoliopsida</taxon>
        <taxon>eudicotyledons</taxon>
        <taxon>Gunneridae</taxon>
        <taxon>Pentapetalae</taxon>
        <taxon>asterids</taxon>
        <taxon>campanulids</taxon>
        <taxon>Asterales</taxon>
        <taxon>Asteraceae</taxon>
        <taxon>Asteroideae</taxon>
        <taxon>Heliantheae alliance</taxon>
        <taxon>Heliantheae</taxon>
        <taxon>Helianthus</taxon>
    </lineage>
</organism>
<name>A0A9K3JQB3_HELAN</name>
<reference evidence="1" key="2">
    <citation type="submission" date="2020-06" db="EMBL/GenBank/DDBJ databases">
        <title>Helianthus annuus Genome sequencing and assembly Release 2.</title>
        <authorList>
            <person name="Gouzy J."/>
            <person name="Langlade N."/>
            <person name="Munos S."/>
        </authorList>
    </citation>
    <scope>NUCLEOTIDE SEQUENCE</scope>
    <source>
        <tissue evidence="1">Leaves</tissue>
    </source>
</reference>
<comment type="caution">
    <text evidence="1">The sequence shown here is derived from an EMBL/GenBank/DDBJ whole genome shotgun (WGS) entry which is preliminary data.</text>
</comment>
<accession>A0A9K3JQB3</accession>